<dbReference type="GO" id="GO:0003723">
    <property type="term" value="F:RNA binding"/>
    <property type="evidence" value="ECO:0007669"/>
    <property type="project" value="InterPro"/>
</dbReference>
<dbReference type="SMART" id="SM01115">
    <property type="entry name" value="cwf21"/>
    <property type="match status" value="1"/>
</dbReference>
<evidence type="ECO:0000313" key="4">
    <source>
        <dbReference type="Proteomes" id="UP000267606"/>
    </source>
</evidence>
<evidence type="ECO:0000313" key="5">
    <source>
        <dbReference type="WBParaSite" id="OFLC_0001048001-mRNA-1"/>
    </source>
</evidence>
<dbReference type="InterPro" id="IPR047488">
    <property type="entry name" value="SR140_cwf21"/>
</dbReference>
<dbReference type="Gene3D" id="6.10.140.420">
    <property type="match status" value="1"/>
</dbReference>
<gene>
    <name evidence="3" type="ORF">OFLC_LOCUS10479</name>
</gene>
<dbReference type="STRING" id="387005.A0A183HSL9"/>
<sequence>MGKTDQEDDIDGAPIDDDKNGSEDGECPDEDDDDKTNLQQSLSSSTARLDEERRKILREIEVKVVKYQDELESQRCEDIPVQVEKYRASLLKQMEEKLDALNEQKDKKRKKGTKR</sequence>
<reference evidence="5" key="1">
    <citation type="submission" date="2016-06" db="UniProtKB">
        <authorList>
            <consortium name="WormBaseParasite"/>
        </authorList>
    </citation>
    <scope>IDENTIFICATION</scope>
</reference>
<reference evidence="3 4" key="2">
    <citation type="submission" date="2018-11" db="EMBL/GenBank/DDBJ databases">
        <authorList>
            <consortium name="Pathogen Informatics"/>
        </authorList>
    </citation>
    <scope>NUCLEOTIDE SEQUENCE [LARGE SCALE GENOMIC DNA]</scope>
</reference>
<evidence type="ECO:0000259" key="2">
    <source>
        <dbReference type="SMART" id="SM01115"/>
    </source>
</evidence>
<protein>
    <submittedName>
        <fullName evidence="5">Cwf21 domain-containing protein</fullName>
    </submittedName>
</protein>
<dbReference type="CDD" id="cd21370">
    <property type="entry name" value="cwf21_SR140"/>
    <property type="match status" value="1"/>
</dbReference>
<evidence type="ECO:0000313" key="3">
    <source>
        <dbReference type="EMBL" id="VDO68797.1"/>
    </source>
</evidence>
<organism evidence="5">
    <name type="scientific">Onchocerca flexuosa</name>
    <dbReference type="NCBI Taxonomy" id="387005"/>
    <lineage>
        <taxon>Eukaryota</taxon>
        <taxon>Metazoa</taxon>
        <taxon>Ecdysozoa</taxon>
        <taxon>Nematoda</taxon>
        <taxon>Chromadorea</taxon>
        <taxon>Rhabditida</taxon>
        <taxon>Spirurina</taxon>
        <taxon>Spiruromorpha</taxon>
        <taxon>Filarioidea</taxon>
        <taxon>Onchocercidae</taxon>
        <taxon>Onchocerca</taxon>
    </lineage>
</organism>
<dbReference type="Pfam" id="PF08312">
    <property type="entry name" value="cwf21"/>
    <property type="match status" value="1"/>
</dbReference>
<evidence type="ECO:0000256" key="1">
    <source>
        <dbReference type="SAM" id="MobiDB-lite"/>
    </source>
</evidence>
<dbReference type="Proteomes" id="UP000267606">
    <property type="component" value="Unassembled WGS sequence"/>
</dbReference>
<feature type="compositionally biased region" description="Polar residues" evidence="1">
    <location>
        <begin position="37"/>
        <end position="47"/>
    </location>
</feature>
<keyword evidence="4" id="KW-1185">Reference proteome</keyword>
<accession>A0A183HSL9</accession>
<dbReference type="EMBL" id="UZAJ01013999">
    <property type="protein sequence ID" value="VDO68797.1"/>
    <property type="molecule type" value="Genomic_DNA"/>
</dbReference>
<feature type="compositionally biased region" description="Acidic residues" evidence="1">
    <location>
        <begin position="23"/>
        <end position="34"/>
    </location>
</feature>
<feature type="region of interest" description="Disordered" evidence="1">
    <location>
        <begin position="1"/>
        <end position="53"/>
    </location>
</feature>
<dbReference type="WBParaSite" id="OFLC_0001048001-mRNA-1">
    <property type="protein sequence ID" value="OFLC_0001048001-mRNA-1"/>
    <property type="gene ID" value="OFLC_0001048001"/>
</dbReference>
<dbReference type="AlphaFoldDB" id="A0A183HSL9"/>
<proteinExistence type="predicted"/>
<feature type="domain" description="CWF21" evidence="2">
    <location>
        <begin position="49"/>
        <end position="95"/>
    </location>
</feature>
<feature type="compositionally biased region" description="Acidic residues" evidence="1">
    <location>
        <begin position="1"/>
        <end position="15"/>
    </location>
</feature>
<name>A0A183HSL9_9BILA</name>
<dbReference type="GO" id="GO:0005634">
    <property type="term" value="C:nucleus"/>
    <property type="evidence" value="ECO:0007669"/>
    <property type="project" value="UniProtKB-ARBA"/>
</dbReference>
<dbReference type="InterPro" id="IPR013170">
    <property type="entry name" value="mRNA_splic_Cwf21_dom"/>
</dbReference>